<sequence length="502" mass="54677">MRTRSLLLPGPAALAALVLTVRLGMSPLKNFDLFFHLAGGQFVLKNGFTRIDPFSVTGTAGWVPHEWGFGVLCVALVRWLGAAGPALLVAGLVALNLMLLWTVLERAASGRRGLLAVATLAALLVVYAPTWPQERPYHLGHLLFTLAVLAIQSWRAGNDRILWVFPFLGAVWANVHGSWLLGPALLGATAVGQALDEGTPESRRRSLRAIGFSVAAFLMAGLGPDGLNIYLYPLHHSLLPSTQTIVEWRPLNLDLASSWAYLALGGAACFAVGQARVRKVAILLPTFVLGLAAIKVQRHAPFAAVLLALALLEHVALSRDTAVATDAPVGAWKRFWSRFDGLTAGWNDKASGGLWPTLALLGLVLIHAQSPLPFEQGVKRSVIPIPVFEALRKHPPGKVLNPFVIGGPISFFAGADYKVFIDSRNDPFPMSVHEDYDKLVWGEPGWEEALTRYDPDYLLWDIENPGNILLDNLKVLGGWREEARDGNYVLWIRERTTATGHP</sequence>
<comment type="caution">
    <text evidence="2">The sequence shown here is derived from an EMBL/GenBank/DDBJ whole genome shotgun (WGS) entry which is preliminary data.</text>
</comment>
<keyword evidence="3" id="KW-1185">Reference proteome</keyword>
<proteinExistence type="predicted"/>
<protein>
    <recommendedName>
        <fullName evidence="4">Glycosyltransferase RgtA/B/C/D-like domain-containing protein</fullName>
    </recommendedName>
</protein>
<dbReference type="Proteomes" id="UP000315369">
    <property type="component" value="Unassembled WGS sequence"/>
</dbReference>
<evidence type="ECO:0000313" key="2">
    <source>
        <dbReference type="EMBL" id="TQF14783.1"/>
    </source>
</evidence>
<keyword evidence="1" id="KW-0472">Membrane</keyword>
<dbReference type="RefSeq" id="WP_141643567.1">
    <property type="nucleotide sequence ID" value="NZ_VIFM01000059.1"/>
</dbReference>
<reference evidence="2 3" key="1">
    <citation type="submission" date="2019-06" db="EMBL/GenBank/DDBJ databases">
        <authorList>
            <person name="Livingstone P."/>
            <person name="Whitworth D."/>
        </authorList>
    </citation>
    <scope>NUCLEOTIDE SEQUENCE [LARGE SCALE GENOMIC DNA]</scope>
    <source>
        <strain evidence="2 3">AM401</strain>
    </source>
</reference>
<name>A0A540X0R5_9BACT</name>
<keyword evidence="1" id="KW-1133">Transmembrane helix</keyword>
<dbReference type="AlphaFoldDB" id="A0A540X0R5"/>
<dbReference type="EMBL" id="VIFM01000059">
    <property type="protein sequence ID" value="TQF14783.1"/>
    <property type="molecule type" value="Genomic_DNA"/>
</dbReference>
<gene>
    <name evidence="2" type="ORF">FJV41_17115</name>
</gene>
<feature type="transmembrane region" description="Helical" evidence="1">
    <location>
        <begin position="251"/>
        <end position="273"/>
    </location>
</feature>
<organism evidence="2 3">
    <name type="scientific">Myxococcus llanfairpwllgwyngyllgogerychwyrndrobwllllantysiliogogogochensis</name>
    <dbReference type="NCBI Taxonomy" id="2590453"/>
    <lineage>
        <taxon>Bacteria</taxon>
        <taxon>Pseudomonadati</taxon>
        <taxon>Myxococcota</taxon>
        <taxon>Myxococcia</taxon>
        <taxon>Myxococcales</taxon>
        <taxon>Cystobacterineae</taxon>
        <taxon>Myxococcaceae</taxon>
        <taxon>Myxococcus</taxon>
    </lineage>
</organism>
<evidence type="ECO:0008006" key="4">
    <source>
        <dbReference type="Google" id="ProtNLM"/>
    </source>
</evidence>
<dbReference type="OrthoDB" id="9786218at2"/>
<accession>A0A540X0R5</accession>
<feature type="transmembrane region" description="Helical" evidence="1">
    <location>
        <begin position="113"/>
        <end position="131"/>
    </location>
</feature>
<evidence type="ECO:0000313" key="3">
    <source>
        <dbReference type="Proteomes" id="UP000315369"/>
    </source>
</evidence>
<keyword evidence="1" id="KW-0812">Transmembrane</keyword>
<feature type="transmembrane region" description="Helical" evidence="1">
    <location>
        <begin position="209"/>
        <end position="231"/>
    </location>
</feature>
<feature type="transmembrane region" description="Helical" evidence="1">
    <location>
        <begin position="79"/>
        <end position="101"/>
    </location>
</feature>
<evidence type="ECO:0000256" key="1">
    <source>
        <dbReference type="SAM" id="Phobius"/>
    </source>
</evidence>
<feature type="transmembrane region" description="Helical" evidence="1">
    <location>
        <begin position="280"/>
        <end position="296"/>
    </location>
</feature>